<name>A0A7J7C312_TRIWF</name>
<keyword evidence="10" id="KW-1133">Transmembrane helix</keyword>
<keyword evidence="9" id="KW-0067">ATP-binding</keyword>
<keyword evidence="8 16" id="KW-0418">Kinase</keyword>
<evidence type="ECO:0000256" key="10">
    <source>
        <dbReference type="ARBA" id="ARBA00022989"/>
    </source>
</evidence>
<dbReference type="PROSITE" id="PS00108">
    <property type="entry name" value="PROTEIN_KINASE_ST"/>
    <property type="match status" value="1"/>
</dbReference>
<dbReference type="GO" id="GO:0005524">
    <property type="term" value="F:ATP binding"/>
    <property type="evidence" value="ECO:0007669"/>
    <property type="project" value="UniProtKB-KW"/>
</dbReference>
<evidence type="ECO:0000256" key="2">
    <source>
        <dbReference type="ARBA" id="ARBA00022527"/>
    </source>
</evidence>
<dbReference type="GO" id="GO:0006950">
    <property type="term" value="P:response to stress"/>
    <property type="evidence" value="ECO:0007669"/>
    <property type="project" value="UniProtKB-ARBA"/>
</dbReference>
<dbReference type="Gene3D" id="1.10.510.10">
    <property type="entry name" value="Transferase(Phosphotransferase) domain 1"/>
    <property type="match status" value="1"/>
</dbReference>
<comment type="subcellular location">
    <subcellularLocation>
        <location evidence="1">Membrane</location>
        <topology evidence="1">Single-pass membrane protein</topology>
    </subcellularLocation>
</comment>
<keyword evidence="5" id="KW-0732">Signal</keyword>
<dbReference type="PANTHER" id="PTHR27006">
    <property type="entry name" value="PROMASTIGOTE SURFACE ANTIGEN PROTEIN PSA"/>
    <property type="match status" value="1"/>
</dbReference>
<dbReference type="FunFam" id="1.10.510.10:FF:000129">
    <property type="entry name" value="cysteine-rich receptor-like protein kinase 10"/>
    <property type="match status" value="1"/>
</dbReference>
<dbReference type="PANTHER" id="PTHR27006:SF606">
    <property type="entry name" value="INTERLEUKIN-1 RECEPTOR-ASSOCIATED KINASE 4"/>
    <property type="match status" value="1"/>
</dbReference>
<feature type="region of interest" description="Disordered" evidence="14">
    <location>
        <begin position="262"/>
        <end position="321"/>
    </location>
</feature>
<evidence type="ECO:0000256" key="11">
    <source>
        <dbReference type="ARBA" id="ARBA00023136"/>
    </source>
</evidence>
<dbReference type="EMBL" id="JAAARO010000021">
    <property type="protein sequence ID" value="KAF5728540.1"/>
    <property type="molecule type" value="Genomic_DNA"/>
</dbReference>
<evidence type="ECO:0000256" key="6">
    <source>
        <dbReference type="ARBA" id="ARBA00022737"/>
    </source>
</evidence>
<proteinExistence type="predicted"/>
<evidence type="ECO:0000256" key="5">
    <source>
        <dbReference type="ARBA" id="ARBA00022729"/>
    </source>
</evidence>
<keyword evidence="13" id="KW-0325">Glycoprotein</keyword>
<dbReference type="Pfam" id="PF00069">
    <property type="entry name" value="Pkinase"/>
    <property type="match status" value="1"/>
</dbReference>
<dbReference type="InterPro" id="IPR008271">
    <property type="entry name" value="Ser/Thr_kinase_AS"/>
</dbReference>
<evidence type="ECO:0000256" key="7">
    <source>
        <dbReference type="ARBA" id="ARBA00022741"/>
    </source>
</evidence>
<keyword evidence="3" id="KW-0808">Transferase</keyword>
<evidence type="ECO:0000313" key="17">
    <source>
        <dbReference type="Proteomes" id="UP000593562"/>
    </source>
</evidence>
<keyword evidence="11" id="KW-0472">Membrane</keyword>
<sequence>MIFFQRTFPNRQEVAVKRLSKGSSQGEVEFRNEVLLLAKLQHRNLVRLLGFCYEREARLLIYEFLPKSSLNNFLFDHNQHAQLSWGSRFNIIRGIVRGLIYLHEESQLRIIHRDLKPSNILLDATMNAKISDFGLARLFATDQTHDETSKVAGTRGYLAPEYLLKKTFSAKSDVYSFGVIVLEVVSGQKNSRFHVGDDDDGDLTTYAWQSWNQGTALNLIDPILRGEPTSEIMRCIHIGLLCVQEDKASRPTMALVGDMLTNSSTTLPRPSKPAFFMQSTVNRDPPSSVNHNLESIHSNQSNAKPDHSSRNEVSITELDPR</sequence>
<evidence type="ECO:0000256" key="12">
    <source>
        <dbReference type="ARBA" id="ARBA00023170"/>
    </source>
</evidence>
<evidence type="ECO:0000256" key="8">
    <source>
        <dbReference type="ARBA" id="ARBA00022777"/>
    </source>
</evidence>
<keyword evidence="4" id="KW-0812">Transmembrane</keyword>
<dbReference type="SMART" id="SM00220">
    <property type="entry name" value="S_TKc"/>
    <property type="match status" value="1"/>
</dbReference>
<dbReference type="InterPro" id="IPR000719">
    <property type="entry name" value="Prot_kinase_dom"/>
</dbReference>
<dbReference type="Proteomes" id="UP000593562">
    <property type="component" value="Unassembled WGS sequence"/>
</dbReference>
<dbReference type="InterPro" id="IPR011009">
    <property type="entry name" value="Kinase-like_dom_sf"/>
</dbReference>
<keyword evidence="7" id="KW-0547">Nucleotide-binding</keyword>
<evidence type="ECO:0000256" key="14">
    <source>
        <dbReference type="SAM" id="MobiDB-lite"/>
    </source>
</evidence>
<evidence type="ECO:0000256" key="13">
    <source>
        <dbReference type="ARBA" id="ARBA00023180"/>
    </source>
</evidence>
<evidence type="ECO:0000256" key="9">
    <source>
        <dbReference type="ARBA" id="ARBA00022840"/>
    </source>
</evidence>
<dbReference type="FunFam" id="3.30.200.20:FF:001120">
    <property type="entry name" value="Putative DUF26-domain receptor-like protein kinase family protein"/>
    <property type="match status" value="1"/>
</dbReference>
<keyword evidence="2" id="KW-0723">Serine/threonine-protein kinase</keyword>
<keyword evidence="17" id="KW-1185">Reference proteome</keyword>
<keyword evidence="12 16" id="KW-0675">Receptor</keyword>
<dbReference type="SUPFAM" id="SSF56112">
    <property type="entry name" value="Protein kinase-like (PK-like)"/>
    <property type="match status" value="1"/>
</dbReference>
<organism evidence="16 17">
    <name type="scientific">Tripterygium wilfordii</name>
    <name type="common">Thunder God vine</name>
    <dbReference type="NCBI Taxonomy" id="458696"/>
    <lineage>
        <taxon>Eukaryota</taxon>
        <taxon>Viridiplantae</taxon>
        <taxon>Streptophyta</taxon>
        <taxon>Embryophyta</taxon>
        <taxon>Tracheophyta</taxon>
        <taxon>Spermatophyta</taxon>
        <taxon>Magnoliopsida</taxon>
        <taxon>eudicotyledons</taxon>
        <taxon>Gunneridae</taxon>
        <taxon>Pentapetalae</taxon>
        <taxon>rosids</taxon>
        <taxon>fabids</taxon>
        <taxon>Celastrales</taxon>
        <taxon>Celastraceae</taxon>
        <taxon>Tripterygium</taxon>
    </lineage>
</organism>
<reference evidence="16 17" key="1">
    <citation type="journal article" date="2020" name="Nat. Commun.">
        <title>Genome of Tripterygium wilfordii and identification of cytochrome P450 involved in triptolide biosynthesis.</title>
        <authorList>
            <person name="Tu L."/>
            <person name="Su P."/>
            <person name="Zhang Z."/>
            <person name="Gao L."/>
            <person name="Wang J."/>
            <person name="Hu T."/>
            <person name="Zhou J."/>
            <person name="Zhang Y."/>
            <person name="Zhao Y."/>
            <person name="Liu Y."/>
            <person name="Song Y."/>
            <person name="Tong Y."/>
            <person name="Lu Y."/>
            <person name="Yang J."/>
            <person name="Xu C."/>
            <person name="Jia M."/>
            <person name="Peters R.J."/>
            <person name="Huang L."/>
            <person name="Gao W."/>
        </authorList>
    </citation>
    <scope>NUCLEOTIDE SEQUENCE [LARGE SCALE GENOMIC DNA]</scope>
    <source>
        <strain evidence="17">cv. XIE 37</strain>
        <tissue evidence="16">Leaf</tissue>
    </source>
</reference>
<gene>
    <name evidence="16" type="ORF">HS088_TW21G00688</name>
</gene>
<evidence type="ECO:0000256" key="1">
    <source>
        <dbReference type="ARBA" id="ARBA00004167"/>
    </source>
</evidence>
<evidence type="ECO:0000256" key="4">
    <source>
        <dbReference type="ARBA" id="ARBA00022692"/>
    </source>
</evidence>
<dbReference type="GO" id="GO:0004674">
    <property type="term" value="F:protein serine/threonine kinase activity"/>
    <property type="evidence" value="ECO:0007669"/>
    <property type="project" value="UniProtKB-KW"/>
</dbReference>
<protein>
    <submittedName>
        <fullName evidence="16">Cysteine-rich receptor-like protein kinase 10</fullName>
    </submittedName>
</protein>
<dbReference type="Gene3D" id="3.30.200.20">
    <property type="entry name" value="Phosphorylase Kinase, domain 1"/>
    <property type="match status" value="1"/>
</dbReference>
<dbReference type="InParanoid" id="A0A7J7C312"/>
<feature type="compositionally biased region" description="Polar residues" evidence="14">
    <location>
        <begin position="277"/>
        <end position="303"/>
    </location>
</feature>
<evidence type="ECO:0000256" key="3">
    <source>
        <dbReference type="ARBA" id="ARBA00022679"/>
    </source>
</evidence>
<keyword evidence="6" id="KW-0677">Repeat</keyword>
<evidence type="ECO:0000259" key="15">
    <source>
        <dbReference type="PROSITE" id="PS50011"/>
    </source>
</evidence>
<dbReference type="AlphaFoldDB" id="A0A7J7C312"/>
<dbReference type="PROSITE" id="PS50011">
    <property type="entry name" value="PROTEIN_KINASE_DOM"/>
    <property type="match status" value="1"/>
</dbReference>
<evidence type="ECO:0000313" key="16">
    <source>
        <dbReference type="EMBL" id="KAF5728540.1"/>
    </source>
</evidence>
<comment type="caution">
    <text evidence="16">The sequence shown here is derived from an EMBL/GenBank/DDBJ whole genome shotgun (WGS) entry which is preliminary data.</text>
</comment>
<dbReference type="GO" id="GO:0016020">
    <property type="term" value="C:membrane"/>
    <property type="evidence" value="ECO:0007669"/>
    <property type="project" value="UniProtKB-SubCell"/>
</dbReference>
<feature type="domain" description="Protein kinase" evidence="15">
    <location>
        <begin position="1"/>
        <end position="267"/>
    </location>
</feature>
<accession>A0A7J7C312</accession>